<sequence length="301" mass="34299">MDSRSASTSDATDGEEGRQHMLPRAISIKNIWVKRSKRAKIAIALNVVFLILLVVGTAVFEMTLTPNHQYIPQEYIWNISYPVKDNTVPSWSVPFIALVGPFACFLGYYLLYKESWKNLLRETFALINAVFITTFITSVMKNVVGRPRPDFMGRCFPDGDEKWEDALEYGYALCTTTNESDLHDVWRSFPSGHASWSFAGLGFLSLWLLGRTRPYDGRREPWKVCLILIPYFFATLIGLSRIIDYRHFWTDVLGGALLGTGVAIFIYSIFYRSPFWIYAGEFRTSKDVIGYPTADEETGAI</sequence>
<evidence type="ECO:0000256" key="4">
    <source>
        <dbReference type="ARBA" id="ARBA00022989"/>
    </source>
</evidence>
<dbReference type="GO" id="GO:0046839">
    <property type="term" value="P:phospholipid dephosphorylation"/>
    <property type="evidence" value="ECO:0007669"/>
    <property type="project" value="TreeGrafter"/>
</dbReference>
<dbReference type="SMART" id="SM00014">
    <property type="entry name" value="acidPPc"/>
    <property type="match status" value="1"/>
</dbReference>
<comment type="similarity">
    <text evidence="2">Belongs to the PA-phosphatase related phosphoesterase family.</text>
</comment>
<keyword evidence="3 6" id="KW-0812">Transmembrane</keyword>
<feature type="transmembrane region" description="Helical" evidence="6">
    <location>
        <begin position="193"/>
        <end position="210"/>
    </location>
</feature>
<accession>A0A7S3UE13</accession>
<keyword evidence="4 6" id="KW-1133">Transmembrane helix</keyword>
<dbReference type="InterPro" id="IPR000326">
    <property type="entry name" value="PAP2/HPO"/>
</dbReference>
<evidence type="ECO:0000256" key="6">
    <source>
        <dbReference type="SAM" id="Phobius"/>
    </source>
</evidence>
<dbReference type="SUPFAM" id="SSF48317">
    <property type="entry name" value="Acid phosphatase/Vanadium-dependent haloperoxidase"/>
    <property type="match status" value="1"/>
</dbReference>
<keyword evidence="5 6" id="KW-0472">Membrane</keyword>
<evidence type="ECO:0000256" key="5">
    <source>
        <dbReference type="ARBA" id="ARBA00023136"/>
    </source>
</evidence>
<evidence type="ECO:0000256" key="3">
    <source>
        <dbReference type="ARBA" id="ARBA00022692"/>
    </source>
</evidence>
<gene>
    <name evidence="8" type="ORF">PSAL00342_LOCUS5799</name>
</gene>
<dbReference type="PANTHER" id="PTHR10165:SF35">
    <property type="entry name" value="RE23632P"/>
    <property type="match status" value="1"/>
</dbReference>
<dbReference type="InterPro" id="IPR036938">
    <property type="entry name" value="PAP2/HPO_sf"/>
</dbReference>
<dbReference type="EMBL" id="HBIS01006405">
    <property type="protein sequence ID" value="CAE0611964.1"/>
    <property type="molecule type" value="Transcribed_RNA"/>
</dbReference>
<reference evidence="8" key="1">
    <citation type="submission" date="2021-01" db="EMBL/GenBank/DDBJ databases">
        <authorList>
            <person name="Corre E."/>
            <person name="Pelletier E."/>
            <person name="Niang G."/>
            <person name="Scheremetjew M."/>
            <person name="Finn R."/>
            <person name="Kale V."/>
            <person name="Holt S."/>
            <person name="Cochrane G."/>
            <person name="Meng A."/>
            <person name="Brown T."/>
            <person name="Cohen L."/>
        </authorList>
    </citation>
    <scope>NUCLEOTIDE SEQUENCE</scope>
    <source>
        <strain evidence="8">CCMP1897</strain>
    </source>
</reference>
<evidence type="ECO:0000313" key="8">
    <source>
        <dbReference type="EMBL" id="CAE0611964.1"/>
    </source>
</evidence>
<evidence type="ECO:0000259" key="7">
    <source>
        <dbReference type="SMART" id="SM00014"/>
    </source>
</evidence>
<name>A0A7S3UE13_9CHLO</name>
<feature type="transmembrane region" description="Helical" evidence="6">
    <location>
        <begin position="249"/>
        <end position="270"/>
    </location>
</feature>
<feature type="transmembrane region" description="Helical" evidence="6">
    <location>
        <begin position="123"/>
        <end position="144"/>
    </location>
</feature>
<dbReference type="GO" id="GO:0006644">
    <property type="term" value="P:phospholipid metabolic process"/>
    <property type="evidence" value="ECO:0007669"/>
    <property type="project" value="InterPro"/>
</dbReference>
<feature type="transmembrane region" description="Helical" evidence="6">
    <location>
        <begin position="41"/>
        <end position="60"/>
    </location>
</feature>
<dbReference type="GO" id="GO:0008195">
    <property type="term" value="F:phosphatidate phosphatase activity"/>
    <property type="evidence" value="ECO:0007669"/>
    <property type="project" value="TreeGrafter"/>
</dbReference>
<evidence type="ECO:0000256" key="1">
    <source>
        <dbReference type="ARBA" id="ARBA00004141"/>
    </source>
</evidence>
<dbReference type="Gene3D" id="1.20.144.10">
    <property type="entry name" value="Phosphatidic acid phosphatase type 2/haloperoxidase"/>
    <property type="match status" value="1"/>
</dbReference>
<feature type="transmembrane region" description="Helical" evidence="6">
    <location>
        <begin position="222"/>
        <end position="243"/>
    </location>
</feature>
<dbReference type="CDD" id="cd03390">
    <property type="entry name" value="PAP2_containing_1_like"/>
    <property type="match status" value="1"/>
</dbReference>
<feature type="transmembrane region" description="Helical" evidence="6">
    <location>
        <begin position="91"/>
        <end position="111"/>
    </location>
</feature>
<dbReference type="Pfam" id="PF01569">
    <property type="entry name" value="PAP2"/>
    <property type="match status" value="1"/>
</dbReference>
<dbReference type="InterPro" id="IPR043216">
    <property type="entry name" value="PAP-like"/>
</dbReference>
<protein>
    <recommendedName>
        <fullName evidence="7">Phosphatidic acid phosphatase type 2/haloperoxidase domain-containing protein</fullName>
    </recommendedName>
</protein>
<comment type="subcellular location">
    <subcellularLocation>
        <location evidence="1">Membrane</location>
        <topology evidence="1">Multi-pass membrane protein</topology>
    </subcellularLocation>
</comment>
<dbReference type="PANTHER" id="PTHR10165">
    <property type="entry name" value="LIPID PHOSPHATE PHOSPHATASE"/>
    <property type="match status" value="1"/>
</dbReference>
<feature type="domain" description="Phosphatidic acid phosphatase type 2/haloperoxidase" evidence="7">
    <location>
        <begin position="124"/>
        <end position="267"/>
    </location>
</feature>
<evidence type="ECO:0000256" key="2">
    <source>
        <dbReference type="ARBA" id="ARBA00008816"/>
    </source>
</evidence>
<proteinExistence type="inferred from homology"/>
<dbReference type="GO" id="GO:0016020">
    <property type="term" value="C:membrane"/>
    <property type="evidence" value="ECO:0007669"/>
    <property type="project" value="UniProtKB-SubCell"/>
</dbReference>
<dbReference type="AlphaFoldDB" id="A0A7S3UE13"/>
<organism evidence="8">
    <name type="scientific">Picocystis salinarum</name>
    <dbReference type="NCBI Taxonomy" id="88271"/>
    <lineage>
        <taxon>Eukaryota</taxon>
        <taxon>Viridiplantae</taxon>
        <taxon>Chlorophyta</taxon>
        <taxon>Picocystophyceae</taxon>
        <taxon>Picocystales</taxon>
        <taxon>Picocystaceae</taxon>
        <taxon>Picocystis</taxon>
    </lineage>
</organism>